<dbReference type="PANTHER" id="PTHR23026">
    <property type="entry name" value="NADPH NITROREDUCTASE"/>
    <property type="match status" value="1"/>
</dbReference>
<feature type="domain" description="Nitroreductase" evidence="2">
    <location>
        <begin position="117"/>
        <end position="296"/>
    </location>
</feature>
<dbReference type="AlphaFoldDB" id="A0A1Q9LRX3"/>
<evidence type="ECO:0000256" key="1">
    <source>
        <dbReference type="SAM" id="MobiDB-lite"/>
    </source>
</evidence>
<dbReference type="SUPFAM" id="SSF55469">
    <property type="entry name" value="FMN-dependent nitroreductase-like"/>
    <property type="match status" value="2"/>
</dbReference>
<protein>
    <recommendedName>
        <fullName evidence="2">Nitroreductase domain-containing protein</fullName>
    </recommendedName>
</protein>
<proteinExistence type="predicted"/>
<evidence type="ECO:0000313" key="3">
    <source>
        <dbReference type="EMBL" id="OLR94751.1"/>
    </source>
</evidence>
<dbReference type="Pfam" id="PF00881">
    <property type="entry name" value="Nitroreductase"/>
    <property type="match status" value="1"/>
</dbReference>
<dbReference type="STRING" id="1193682.BJP25_11990"/>
<reference evidence="3 4" key="1">
    <citation type="submission" date="2016-10" db="EMBL/GenBank/DDBJ databases">
        <title>The Draft Genome Sequence of Actinokineospora bangkokensis 44EHWT reveals the biosynthetic pathway of antifungal compounds Thailandins with unusual extender unit butylmalonyl-CoA.</title>
        <authorList>
            <person name="Greule A."/>
            <person name="Intra B."/>
            <person name="Flemming S."/>
            <person name="Rommel M.G."/>
            <person name="Panbangred W."/>
            <person name="Bechthold A."/>
        </authorList>
    </citation>
    <scope>NUCLEOTIDE SEQUENCE [LARGE SCALE GENOMIC DNA]</scope>
    <source>
        <strain evidence="3 4">44EHW</strain>
    </source>
</reference>
<gene>
    <name evidence="3" type="ORF">BJP25_11990</name>
</gene>
<dbReference type="GO" id="GO:0016491">
    <property type="term" value="F:oxidoreductase activity"/>
    <property type="evidence" value="ECO:0007669"/>
    <property type="project" value="InterPro"/>
</dbReference>
<organism evidence="3 4">
    <name type="scientific">Actinokineospora bangkokensis</name>
    <dbReference type="NCBI Taxonomy" id="1193682"/>
    <lineage>
        <taxon>Bacteria</taxon>
        <taxon>Bacillati</taxon>
        <taxon>Actinomycetota</taxon>
        <taxon>Actinomycetes</taxon>
        <taxon>Pseudonocardiales</taxon>
        <taxon>Pseudonocardiaceae</taxon>
        <taxon>Actinokineospora</taxon>
    </lineage>
</organism>
<dbReference type="NCBIfam" id="NF047509">
    <property type="entry name" value="Rv3131_FMN_oxido"/>
    <property type="match status" value="1"/>
</dbReference>
<dbReference type="InterPro" id="IPR050627">
    <property type="entry name" value="Nitroreductase/BluB"/>
</dbReference>
<dbReference type="Proteomes" id="UP000186040">
    <property type="component" value="Unassembled WGS sequence"/>
</dbReference>
<dbReference type="Gene3D" id="3.40.109.10">
    <property type="entry name" value="NADH Oxidase"/>
    <property type="match status" value="1"/>
</dbReference>
<dbReference type="PANTHER" id="PTHR23026:SF123">
    <property type="entry name" value="NAD(P)H NITROREDUCTASE RV3131-RELATED"/>
    <property type="match status" value="1"/>
</dbReference>
<keyword evidence="4" id="KW-1185">Reference proteome</keyword>
<accession>A0A1Q9LRX3</accession>
<evidence type="ECO:0000313" key="4">
    <source>
        <dbReference type="Proteomes" id="UP000186040"/>
    </source>
</evidence>
<comment type="caution">
    <text evidence="3">The sequence shown here is derived from an EMBL/GenBank/DDBJ whole genome shotgun (WGS) entry which is preliminary data.</text>
</comment>
<dbReference type="InterPro" id="IPR029479">
    <property type="entry name" value="Nitroreductase"/>
</dbReference>
<sequence length="329" mass="35408">MGATATERLLLRAVSAASRAPSVYNTQPWRFLLGDDGVDLWLDLDRVLPVIDPDAREARLSCGAALYNLCLVIAVSCRAPLVEPLPDSAHPDLLATVRLGGAHTPSADELALERAVERRQTNRRPFLDRPIPTAARSALVRAANDEGAWLAFPHAAGQVAALVQRADHIQGQDPAYLAELREWTHQDGNRRDGVRAPARAPAAGIAVPRDFAPHRRDRRSDPFETDPQLAVLVTRTDTARSQLNAGRALQRVLLSAEVAGLAVSPLSQPVEVPEVRAALAELVGGAPQLVLRLGYGYPGAPTPRRPLSAVAAPAARRIHNPRRSETDAS</sequence>
<feature type="region of interest" description="Disordered" evidence="1">
    <location>
        <begin position="310"/>
        <end position="329"/>
    </location>
</feature>
<dbReference type="EMBL" id="MKQR01000007">
    <property type="protein sequence ID" value="OLR94751.1"/>
    <property type="molecule type" value="Genomic_DNA"/>
</dbReference>
<name>A0A1Q9LRX3_9PSEU</name>
<evidence type="ECO:0000259" key="2">
    <source>
        <dbReference type="Pfam" id="PF00881"/>
    </source>
</evidence>
<dbReference type="InterPro" id="IPR000415">
    <property type="entry name" value="Nitroreductase-like"/>
</dbReference>